<sequence length="116" mass="13049">MRVRSTPEEIPDIPTDLADKDVGALERRSDGRQEVLHAEHGAEGDLASPVGSSVARYTTAAWPLKEAMDRVAMLYRAEKQNEAIAIAKRAIRAKILSWYRRRIPSQSSVVEFECFH</sequence>
<feature type="region of interest" description="Disordered" evidence="1">
    <location>
        <begin position="1"/>
        <end position="23"/>
    </location>
</feature>
<protein>
    <submittedName>
        <fullName evidence="2">Uncharacterized protein</fullName>
    </submittedName>
</protein>
<evidence type="ECO:0000313" key="2">
    <source>
        <dbReference type="EMBL" id="MBB6644707.1"/>
    </source>
</evidence>
<dbReference type="Proteomes" id="UP000546257">
    <property type="component" value="Unassembled WGS sequence"/>
</dbReference>
<dbReference type="RefSeq" id="WP_185191097.1">
    <property type="nucleotide sequence ID" value="NZ_JACKXD010000001.1"/>
</dbReference>
<evidence type="ECO:0000256" key="1">
    <source>
        <dbReference type="SAM" id="MobiDB-lite"/>
    </source>
</evidence>
<accession>A0A7J9SFF6</accession>
<proteinExistence type="predicted"/>
<dbReference type="AlphaFoldDB" id="A0A7J9SFF6"/>
<comment type="caution">
    <text evidence="2">The sequence shown here is derived from an EMBL/GenBank/DDBJ whole genome shotgun (WGS) entry which is preliminary data.</text>
</comment>
<reference evidence="2 3" key="1">
    <citation type="submission" date="2020-08" db="EMBL/GenBank/DDBJ databases">
        <authorList>
            <person name="Seo M.-J."/>
        </authorList>
    </citation>
    <scope>NUCLEOTIDE SEQUENCE [LARGE SCALE GENOMIC DNA]</scope>
    <source>
        <strain evidence="2 3">MBLA0160</strain>
    </source>
</reference>
<gene>
    <name evidence="2" type="ORF">H5V44_00020</name>
</gene>
<name>A0A7J9SFF6_9EURY</name>
<evidence type="ECO:0000313" key="3">
    <source>
        <dbReference type="Proteomes" id="UP000546257"/>
    </source>
</evidence>
<organism evidence="2 3">
    <name type="scientific">Halobellus ruber</name>
    <dbReference type="NCBI Taxonomy" id="2761102"/>
    <lineage>
        <taxon>Archaea</taxon>
        <taxon>Methanobacteriati</taxon>
        <taxon>Methanobacteriota</taxon>
        <taxon>Stenosarchaea group</taxon>
        <taxon>Halobacteria</taxon>
        <taxon>Halobacteriales</taxon>
        <taxon>Haloferacaceae</taxon>
        <taxon>Halobellus</taxon>
    </lineage>
</organism>
<keyword evidence="3" id="KW-1185">Reference proteome</keyword>
<dbReference type="EMBL" id="JACKXD010000001">
    <property type="protein sequence ID" value="MBB6644707.1"/>
    <property type="molecule type" value="Genomic_DNA"/>
</dbReference>